<keyword evidence="2" id="KW-0614">Plasmid</keyword>
<reference evidence="2" key="2">
    <citation type="journal article" date="2015" name="J. Antimicrob. Chemother.">
        <title>Linezolid resistance in clinical isolates of Staphylococcus epidermidis from German hospitals and characterization of two cfr-carrying plasmids.</title>
        <authorList>
            <person name="Bender J."/>
            <person name="Strommenger B."/>
            <person name="Steglich M."/>
            <person name="Zimmermann O."/>
            <person name="Fenner I."/>
            <person name="Lensing C."/>
            <person name="Dagwadordsch U."/>
            <person name="Kekule A.S."/>
            <person name="Werner G."/>
            <person name="Layer F."/>
        </authorList>
    </citation>
    <scope>NUCLEOTIDE SEQUENCE</scope>
    <source>
        <strain evidence="1">12-00322</strain>
        <strain evidence="2">12-02300</strain>
        <plasmid evidence="1">p12-00322</plasmid>
        <plasmid evidence="2">p12-02300</plasmid>
    </source>
</reference>
<dbReference type="RefSeq" id="WP_013356267.1">
    <property type="nucleotide sequence ID" value="NZ_CP196901.1"/>
</dbReference>
<geneLocation type="plasmid" evidence="1">
    <name>p12-00322</name>
</geneLocation>
<sequence>MLTVFRILFGENTKIGNRLAIKGSSLSFFKLNNDIKTVAGALPLLWISLKQDHQHTCFM</sequence>
<geneLocation type="plasmid" evidence="2">
    <name>p12-02300</name>
</geneLocation>
<dbReference type="EMBL" id="KM521837">
    <property type="protein sequence ID" value="AJW29169.1"/>
    <property type="molecule type" value="Genomic_DNA"/>
</dbReference>
<evidence type="ECO:0000313" key="2">
    <source>
        <dbReference type="EMBL" id="AJW29169.1"/>
    </source>
</evidence>
<dbReference type="AlphaFoldDB" id="A0A0D4ZYC2"/>
<accession>A0A0D4ZYC2</accession>
<dbReference type="EMBL" id="KM521836">
    <property type="protein sequence ID" value="AJW29121.1"/>
    <property type="molecule type" value="Genomic_DNA"/>
</dbReference>
<name>A0A0D4ZYC2_STAEP</name>
<protein>
    <submittedName>
        <fullName evidence="2">Uncharacterized protein</fullName>
    </submittedName>
</protein>
<reference evidence="2" key="1">
    <citation type="submission" date="2014-09" db="EMBL/GenBank/DDBJ databases">
        <authorList>
            <person name="Bender J.K."/>
            <person name="Strommenger B."/>
            <person name="Steglich M."/>
            <person name="Zimmermann O."/>
            <person name="Fenner I."/>
            <person name="Lensing C."/>
            <person name="Dagwadordsch U."/>
            <person name="Werner G."/>
            <person name="Layer F."/>
        </authorList>
    </citation>
    <scope>NUCLEOTIDE SEQUENCE</scope>
    <source>
        <strain evidence="1">12-00322</strain>
        <strain evidence="2">12-02300</strain>
        <plasmid evidence="1">p12-00322</plasmid>
        <plasmid evidence="2">p12-02300</plasmid>
    </source>
</reference>
<proteinExistence type="predicted"/>
<evidence type="ECO:0000313" key="1">
    <source>
        <dbReference type="EMBL" id="AJW29121.1"/>
    </source>
</evidence>
<organism evidence="2">
    <name type="scientific">Staphylococcus epidermidis</name>
    <dbReference type="NCBI Taxonomy" id="1282"/>
    <lineage>
        <taxon>Bacteria</taxon>
        <taxon>Bacillati</taxon>
        <taxon>Bacillota</taxon>
        <taxon>Bacilli</taxon>
        <taxon>Bacillales</taxon>
        <taxon>Staphylococcaceae</taxon>
        <taxon>Staphylococcus</taxon>
    </lineage>
</organism>